<dbReference type="RefSeq" id="XP_005707796.1">
    <property type="nucleotide sequence ID" value="XM_005707739.1"/>
</dbReference>
<evidence type="ECO:0000313" key="3">
    <source>
        <dbReference type="Proteomes" id="UP000030680"/>
    </source>
</evidence>
<keyword evidence="1" id="KW-0175">Coiled coil</keyword>
<dbReference type="GeneID" id="17089935"/>
<protein>
    <submittedName>
        <fullName evidence="2">Uncharacterized protein</fullName>
    </submittedName>
</protein>
<evidence type="ECO:0000313" key="2">
    <source>
        <dbReference type="EMBL" id="EME31276.1"/>
    </source>
</evidence>
<gene>
    <name evidence="2" type="ORF">Gasu_15150</name>
</gene>
<dbReference type="KEGG" id="gsl:Gasu_15150"/>
<dbReference type="Gramene" id="EME31276">
    <property type="protein sequence ID" value="EME31276"/>
    <property type="gene ID" value="Gasu_15150"/>
</dbReference>
<reference evidence="3" key="1">
    <citation type="journal article" date="2013" name="Science">
        <title>Gene transfer from bacteria and archaea facilitated evolution of an extremophilic eukaryote.</title>
        <authorList>
            <person name="Schonknecht G."/>
            <person name="Chen W.H."/>
            <person name="Ternes C.M."/>
            <person name="Barbier G.G."/>
            <person name="Shrestha R.P."/>
            <person name="Stanke M."/>
            <person name="Brautigam A."/>
            <person name="Baker B.J."/>
            <person name="Banfield J.F."/>
            <person name="Garavito R.M."/>
            <person name="Carr K."/>
            <person name="Wilkerson C."/>
            <person name="Rensing S.A."/>
            <person name="Gagneul D."/>
            <person name="Dickenson N.E."/>
            <person name="Oesterhelt C."/>
            <person name="Lercher M.J."/>
            <person name="Weber A.P."/>
        </authorList>
    </citation>
    <scope>NUCLEOTIDE SEQUENCE [LARGE SCALE GENOMIC DNA]</scope>
    <source>
        <strain evidence="3">074W</strain>
    </source>
</reference>
<sequence>MSQSRDFSVMWNRIVTIASCVIFSSCLCSRTSFASVRPNPYGRQSIDVSKMRAARTKLPSETAKEKKERFLEKPLIKRTLKAVPIVLVTSGIGYLGYQAYRLSERRKIEKWQQVLQRQFQTKDVEEANSTLDEAEVAIEKNLSKEDSRERRLDELSRLELFHKRGEMKDLQVDTVAPELTMHSTDLTQSLILEYLKGVIDVTEWNERIERLGRSKEEVVQKTREFCTSYLNAILDKSAKFSDTNDKTRIETMLVLVDQLEKLETFSNQSSIASDLSDEHWLKYSGTANEKEVEAAYRLLAIHFFSSESRIKDGMEKLPFVQRYLKLSDEKFHNLNQEVAKAIFQVAVSNTLSEGKLDDESREALETLKRSFTKMIDNESAENIISEVGLMRVMYALQQILKEQQFGDEDIQMLKSMCEQLGVDLESLLKTAEDMGDNMGPQVKEFVHQLRSFLSKTSKE</sequence>
<evidence type="ECO:0000256" key="1">
    <source>
        <dbReference type="SAM" id="Coils"/>
    </source>
</evidence>
<accession>M2W691</accession>
<name>M2W691_GALSU</name>
<feature type="coiled-coil region" evidence="1">
    <location>
        <begin position="117"/>
        <end position="144"/>
    </location>
</feature>
<dbReference type="Proteomes" id="UP000030680">
    <property type="component" value="Unassembled WGS sequence"/>
</dbReference>
<keyword evidence="3" id="KW-1185">Reference proteome</keyword>
<dbReference type="PROSITE" id="PS51257">
    <property type="entry name" value="PROKAR_LIPOPROTEIN"/>
    <property type="match status" value="1"/>
</dbReference>
<organism evidence="2 3">
    <name type="scientific">Galdieria sulphuraria</name>
    <name type="common">Red alga</name>
    <dbReference type="NCBI Taxonomy" id="130081"/>
    <lineage>
        <taxon>Eukaryota</taxon>
        <taxon>Rhodophyta</taxon>
        <taxon>Bangiophyceae</taxon>
        <taxon>Galdieriales</taxon>
        <taxon>Galdieriaceae</taxon>
        <taxon>Galdieria</taxon>
    </lineage>
</organism>
<dbReference type="OrthoDB" id="5828at2759"/>
<dbReference type="EMBL" id="KB454493">
    <property type="protein sequence ID" value="EME31276.1"/>
    <property type="molecule type" value="Genomic_DNA"/>
</dbReference>
<dbReference type="AlphaFoldDB" id="M2W691"/>
<proteinExistence type="predicted"/>